<gene>
    <name evidence="1" type="ORF">METZ01_LOCUS420133</name>
</gene>
<dbReference type="AlphaFoldDB" id="A0A382X8S6"/>
<dbReference type="PROSITE" id="PS51257">
    <property type="entry name" value="PROKAR_LIPOPROTEIN"/>
    <property type="match status" value="1"/>
</dbReference>
<proteinExistence type="predicted"/>
<protein>
    <submittedName>
        <fullName evidence="1">Uncharacterized protein</fullName>
    </submittedName>
</protein>
<evidence type="ECO:0000313" key="1">
    <source>
        <dbReference type="EMBL" id="SVD67279.1"/>
    </source>
</evidence>
<name>A0A382X8S6_9ZZZZ</name>
<sequence length="123" mass="13763">MIVVTRDRNHPKLTRVCLLVVTAFSVLGCGDGKPESVGPAQELVVLADPEEWVLLEPHVRDIFEKVLRTPQVEKIYSVRHGRVEDIKASKHLRRKNLMVLSTIDAENSVGEFLRTLLSPNVAA</sequence>
<reference evidence="1" key="1">
    <citation type="submission" date="2018-05" db="EMBL/GenBank/DDBJ databases">
        <authorList>
            <person name="Lanie J.A."/>
            <person name="Ng W.-L."/>
            <person name="Kazmierczak K.M."/>
            <person name="Andrzejewski T.M."/>
            <person name="Davidsen T.M."/>
            <person name="Wayne K.J."/>
            <person name="Tettelin H."/>
            <person name="Glass J.I."/>
            <person name="Rusch D."/>
            <person name="Podicherti R."/>
            <person name="Tsui H.-C.T."/>
            <person name="Winkler M.E."/>
        </authorList>
    </citation>
    <scope>NUCLEOTIDE SEQUENCE</scope>
</reference>
<feature type="non-terminal residue" evidence="1">
    <location>
        <position position="123"/>
    </location>
</feature>
<dbReference type="EMBL" id="UINC01165724">
    <property type="protein sequence ID" value="SVD67279.1"/>
    <property type="molecule type" value="Genomic_DNA"/>
</dbReference>
<accession>A0A382X8S6</accession>
<organism evidence="1">
    <name type="scientific">marine metagenome</name>
    <dbReference type="NCBI Taxonomy" id="408172"/>
    <lineage>
        <taxon>unclassified sequences</taxon>
        <taxon>metagenomes</taxon>
        <taxon>ecological metagenomes</taxon>
    </lineage>
</organism>